<keyword evidence="1" id="KW-0812">Transmembrane</keyword>
<dbReference type="STRING" id="1036779.SAMN04515666_10471"/>
<dbReference type="InterPro" id="IPR012667">
    <property type="entry name" value="CbtB_put"/>
</dbReference>
<protein>
    <submittedName>
        <fullName evidence="2">Cobalt transporter subunit CbtB</fullName>
    </submittedName>
</protein>
<name>A0A1H7QNX9_9HYPH</name>
<dbReference type="Proteomes" id="UP000199664">
    <property type="component" value="Unassembled WGS sequence"/>
</dbReference>
<gene>
    <name evidence="2" type="ORF">SAMN04515666_10471</name>
</gene>
<reference evidence="3" key="1">
    <citation type="submission" date="2016-10" db="EMBL/GenBank/DDBJ databases">
        <authorList>
            <person name="Varghese N."/>
            <person name="Submissions S."/>
        </authorList>
    </citation>
    <scope>NUCLEOTIDE SEQUENCE [LARGE SCALE GENOMIC DNA]</scope>
    <source>
        <strain evidence="3">LMG 26383,CCUG 61248,R- 45681</strain>
    </source>
</reference>
<keyword evidence="3" id="KW-1185">Reference proteome</keyword>
<organism evidence="2 3">
    <name type="scientific">Bosea lupini</name>
    <dbReference type="NCBI Taxonomy" id="1036779"/>
    <lineage>
        <taxon>Bacteria</taxon>
        <taxon>Pseudomonadati</taxon>
        <taxon>Pseudomonadota</taxon>
        <taxon>Alphaproteobacteria</taxon>
        <taxon>Hyphomicrobiales</taxon>
        <taxon>Boseaceae</taxon>
        <taxon>Bosea</taxon>
    </lineage>
</organism>
<dbReference type="OrthoDB" id="9813304at2"/>
<proteinExistence type="predicted"/>
<accession>A0A1H7QNX9</accession>
<dbReference type="EMBL" id="FOAN01000004">
    <property type="protein sequence ID" value="SEL49448.1"/>
    <property type="molecule type" value="Genomic_DNA"/>
</dbReference>
<feature type="transmembrane region" description="Helical" evidence="1">
    <location>
        <begin position="18"/>
        <end position="37"/>
    </location>
</feature>
<evidence type="ECO:0000256" key="1">
    <source>
        <dbReference type="SAM" id="Phobius"/>
    </source>
</evidence>
<keyword evidence="1" id="KW-1133">Transmembrane helix</keyword>
<evidence type="ECO:0000313" key="3">
    <source>
        <dbReference type="Proteomes" id="UP000199664"/>
    </source>
</evidence>
<dbReference type="RefSeq" id="WP_082613285.1">
    <property type="nucleotide sequence ID" value="NZ_FOAN01000004.1"/>
</dbReference>
<dbReference type="AlphaFoldDB" id="A0A1H7QNX9"/>
<sequence length="57" mass="5884">MNTATVTSQASVSERAKAVAAALILGFVLIYTVGFAASSTVHNAAHDTRHGLAFPCH</sequence>
<evidence type="ECO:0000313" key="2">
    <source>
        <dbReference type="EMBL" id="SEL49448.1"/>
    </source>
</evidence>
<dbReference type="Pfam" id="PF09489">
    <property type="entry name" value="CbtB"/>
    <property type="match status" value="1"/>
</dbReference>
<dbReference type="NCBIfam" id="TIGR02459">
    <property type="entry name" value="CbtB"/>
    <property type="match status" value="1"/>
</dbReference>
<keyword evidence="1" id="KW-0472">Membrane</keyword>